<protein>
    <submittedName>
        <fullName evidence="2">Uncharacterized protein</fullName>
    </submittedName>
</protein>
<evidence type="ECO:0000256" key="1">
    <source>
        <dbReference type="SAM" id="MobiDB-lite"/>
    </source>
</evidence>
<proteinExistence type="predicted"/>
<organism evidence="2">
    <name type="scientific">Arundo donax</name>
    <name type="common">Giant reed</name>
    <name type="synonym">Donax arundinaceus</name>
    <dbReference type="NCBI Taxonomy" id="35708"/>
    <lineage>
        <taxon>Eukaryota</taxon>
        <taxon>Viridiplantae</taxon>
        <taxon>Streptophyta</taxon>
        <taxon>Embryophyta</taxon>
        <taxon>Tracheophyta</taxon>
        <taxon>Spermatophyta</taxon>
        <taxon>Magnoliopsida</taxon>
        <taxon>Liliopsida</taxon>
        <taxon>Poales</taxon>
        <taxon>Poaceae</taxon>
        <taxon>PACMAD clade</taxon>
        <taxon>Arundinoideae</taxon>
        <taxon>Arundineae</taxon>
        <taxon>Arundo</taxon>
    </lineage>
</organism>
<feature type="region of interest" description="Disordered" evidence="1">
    <location>
        <begin position="1"/>
        <end position="77"/>
    </location>
</feature>
<feature type="compositionally biased region" description="Basic residues" evidence="1">
    <location>
        <begin position="42"/>
        <end position="69"/>
    </location>
</feature>
<evidence type="ECO:0000313" key="2">
    <source>
        <dbReference type="EMBL" id="JAD70716.1"/>
    </source>
</evidence>
<feature type="compositionally biased region" description="Basic and acidic residues" evidence="1">
    <location>
        <begin position="32"/>
        <end position="41"/>
    </location>
</feature>
<reference evidence="2" key="2">
    <citation type="journal article" date="2015" name="Data Brief">
        <title>Shoot transcriptome of the giant reed, Arundo donax.</title>
        <authorList>
            <person name="Barrero R.A."/>
            <person name="Guerrero F.D."/>
            <person name="Moolhuijzen P."/>
            <person name="Goolsby J.A."/>
            <person name="Tidwell J."/>
            <person name="Bellgard S.E."/>
            <person name="Bellgard M.I."/>
        </authorList>
    </citation>
    <scope>NUCLEOTIDE SEQUENCE</scope>
    <source>
        <tissue evidence="2">Shoot tissue taken approximately 20 cm above the soil surface</tissue>
    </source>
</reference>
<name>A0A0A9C569_ARUDO</name>
<dbReference type="EMBL" id="GBRH01227179">
    <property type="protein sequence ID" value="JAD70716.1"/>
    <property type="molecule type" value="Transcribed_RNA"/>
</dbReference>
<dbReference type="AlphaFoldDB" id="A0A0A9C569"/>
<accession>A0A0A9C569</accession>
<sequence>MEPKQLDQCCRRGLSSPNHPRDHVGRRRRRLLRAEQPEDRRHRLGRVPWRGRRHGHRRCALRKTQSRRKAAIDLVQE</sequence>
<reference evidence="2" key="1">
    <citation type="submission" date="2014-09" db="EMBL/GenBank/DDBJ databases">
        <authorList>
            <person name="Magalhaes I.L.F."/>
            <person name="Oliveira U."/>
            <person name="Santos F.R."/>
            <person name="Vidigal T.H.D.A."/>
            <person name="Brescovit A.D."/>
            <person name="Santos A.J."/>
        </authorList>
    </citation>
    <scope>NUCLEOTIDE SEQUENCE</scope>
    <source>
        <tissue evidence="2">Shoot tissue taken approximately 20 cm above the soil surface</tissue>
    </source>
</reference>